<dbReference type="Pfam" id="PF20803">
    <property type="entry name" value="PaaX_M"/>
    <property type="match status" value="1"/>
</dbReference>
<dbReference type="GO" id="GO:0004521">
    <property type="term" value="F:RNA endonuclease activity"/>
    <property type="evidence" value="ECO:0007669"/>
    <property type="project" value="InterPro"/>
</dbReference>
<evidence type="ECO:0000259" key="7">
    <source>
        <dbReference type="Pfam" id="PF20803"/>
    </source>
</evidence>
<evidence type="ECO:0000256" key="1">
    <source>
        <dbReference type="ARBA" id="ARBA00022722"/>
    </source>
</evidence>
<dbReference type="InterPro" id="IPR048846">
    <property type="entry name" value="PaaX-like_central"/>
</dbReference>
<keyword evidence="6" id="KW-0051">Antiviral defense</keyword>
<dbReference type="AlphaFoldDB" id="A0A0G1VMW1"/>
<keyword evidence="5" id="KW-0460">Magnesium</keyword>
<evidence type="ECO:0000256" key="5">
    <source>
        <dbReference type="ARBA" id="ARBA00022842"/>
    </source>
</evidence>
<gene>
    <name evidence="8" type="ORF">UY44_C0023G0004</name>
</gene>
<keyword evidence="3" id="KW-0255">Endonuclease</keyword>
<dbReference type="GO" id="GO:0043571">
    <property type="term" value="P:maintenance of CRISPR repeat elements"/>
    <property type="evidence" value="ECO:0007669"/>
    <property type="project" value="InterPro"/>
</dbReference>
<protein>
    <recommendedName>
        <fullName evidence="7">Transcriptional repressor PaaX-like central Cas2-like domain-containing protein</fullName>
    </recommendedName>
</protein>
<dbReference type="Proteomes" id="UP000033965">
    <property type="component" value="Unassembled WGS sequence"/>
</dbReference>
<evidence type="ECO:0000313" key="8">
    <source>
        <dbReference type="EMBL" id="KKW07808.1"/>
    </source>
</evidence>
<evidence type="ECO:0000256" key="6">
    <source>
        <dbReference type="ARBA" id="ARBA00023118"/>
    </source>
</evidence>
<keyword evidence="2" id="KW-0479">Metal-binding</keyword>
<dbReference type="InterPro" id="IPR021127">
    <property type="entry name" value="CRISPR_associated_Cas2"/>
</dbReference>
<dbReference type="EMBL" id="LCPZ01000023">
    <property type="protein sequence ID" value="KKW07808.1"/>
    <property type="molecule type" value="Genomic_DNA"/>
</dbReference>
<evidence type="ECO:0000256" key="3">
    <source>
        <dbReference type="ARBA" id="ARBA00022759"/>
    </source>
</evidence>
<dbReference type="Gene3D" id="3.30.70.2650">
    <property type="match status" value="1"/>
</dbReference>
<comment type="caution">
    <text evidence="8">The sequence shown here is derived from an EMBL/GenBank/DDBJ whole genome shotgun (WGS) entry which is preliminary data.</text>
</comment>
<keyword evidence="4" id="KW-0378">Hydrolase</keyword>
<sequence>MAKDQVPLTKLILGLLAGTGKPAIDFYSMLYDMRHYHGAYLRGGHASVQELKRLRREQDAKRALRQLQYAKYVKARRIGKRLEISLTQKGLAVTLALQFKQAAKSKLGYTVVIFDVPQSENAARRQLRLLLRQGGFTKLQQSVWISQKDVYRLLADFIKKVKLEQWVNIFYGSNVAGLKTDVRDFKCLREQQQMF</sequence>
<proteinExistence type="predicted"/>
<name>A0A0G1VMW1_9BACT</name>
<feature type="domain" description="Transcriptional repressor PaaX-like central Cas2-like" evidence="7">
    <location>
        <begin position="110"/>
        <end position="176"/>
    </location>
</feature>
<accession>A0A0G1VMW1</accession>
<dbReference type="NCBIfam" id="TIGR01573">
    <property type="entry name" value="cas2"/>
    <property type="match status" value="1"/>
</dbReference>
<evidence type="ECO:0000313" key="9">
    <source>
        <dbReference type="Proteomes" id="UP000033965"/>
    </source>
</evidence>
<keyword evidence="1" id="KW-0540">Nuclease</keyword>
<reference evidence="8 9" key="1">
    <citation type="journal article" date="2015" name="Nature">
        <title>rRNA introns, odd ribosomes, and small enigmatic genomes across a large radiation of phyla.</title>
        <authorList>
            <person name="Brown C.T."/>
            <person name="Hug L.A."/>
            <person name="Thomas B.C."/>
            <person name="Sharon I."/>
            <person name="Castelle C.J."/>
            <person name="Singh A."/>
            <person name="Wilkins M.J."/>
            <person name="Williams K.H."/>
            <person name="Banfield J.F."/>
        </authorList>
    </citation>
    <scope>NUCLEOTIDE SEQUENCE [LARGE SCALE GENOMIC DNA]</scope>
</reference>
<evidence type="ECO:0000256" key="4">
    <source>
        <dbReference type="ARBA" id="ARBA00022801"/>
    </source>
</evidence>
<evidence type="ECO:0000256" key="2">
    <source>
        <dbReference type="ARBA" id="ARBA00022723"/>
    </source>
</evidence>
<organism evidence="8 9">
    <name type="scientific">Candidatus Kaiserbacteria bacterium GW2011_GWA2_49_19</name>
    <dbReference type="NCBI Taxonomy" id="1618669"/>
    <lineage>
        <taxon>Bacteria</taxon>
        <taxon>Candidatus Kaiseribacteriota</taxon>
    </lineage>
</organism>